<evidence type="ECO:0000256" key="2">
    <source>
        <dbReference type="ARBA" id="ARBA00022827"/>
    </source>
</evidence>
<sequence>FRPKSYLKPRTLEEALSLLGDHGGSAKILAGGTDLLVEKPGGVECLIDVSSLPLDYIREEGKGLRIGALTTIESINGSDILTGPFQVLTEASNLFGHRNVRNLATIGGNLCSSVPSADMAAPLMVLDSSAHIASLRGERTVPLEEFFVFVRENALEEDEMLIEVQVPPQPTRIGTAFEKIGRTSVDIALVNVAVRLTRGEDGICRDIRIALGSVAPTPMRCPRAEGLLREKELDEALIDEAAQAVSEEIRPISDVRSSAEYRRDASRVLAKRCILRALERAKGGQD</sequence>
<proteinExistence type="predicted"/>
<protein>
    <recommendedName>
        <fullName evidence="4">FAD-binding PCMH-type domain-containing protein</fullName>
    </recommendedName>
</protein>
<dbReference type="Pfam" id="PF00941">
    <property type="entry name" value="FAD_binding_5"/>
    <property type="match status" value="1"/>
</dbReference>
<dbReference type="AlphaFoldDB" id="X0SHR7"/>
<dbReference type="PROSITE" id="PS51387">
    <property type="entry name" value="FAD_PCMH"/>
    <property type="match status" value="1"/>
</dbReference>
<dbReference type="InterPro" id="IPR002346">
    <property type="entry name" value="Mopterin_DH_FAD-bd"/>
</dbReference>
<comment type="caution">
    <text evidence="5">The sequence shown here is derived from an EMBL/GenBank/DDBJ whole genome shotgun (WGS) entry which is preliminary data.</text>
</comment>
<dbReference type="InterPro" id="IPR005107">
    <property type="entry name" value="CO_DH_flav_C"/>
</dbReference>
<evidence type="ECO:0000313" key="5">
    <source>
        <dbReference type="EMBL" id="GAF80598.1"/>
    </source>
</evidence>
<keyword evidence="2" id="KW-0274">FAD</keyword>
<dbReference type="InterPro" id="IPR036318">
    <property type="entry name" value="FAD-bd_PCMH-like_sf"/>
</dbReference>
<keyword evidence="1" id="KW-0285">Flavoprotein</keyword>
<feature type="domain" description="FAD-binding PCMH-type" evidence="4">
    <location>
        <begin position="1"/>
        <end position="171"/>
    </location>
</feature>
<dbReference type="SUPFAM" id="SSF55447">
    <property type="entry name" value="CO dehydrogenase flavoprotein C-terminal domain-like"/>
    <property type="match status" value="1"/>
</dbReference>
<evidence type="ECO:0000256" key="3">
    <source>
        <dbReference type="ARBA" id="ARBA00023002"/>
    </source>
</evidence>
<keyword evidence="3" id="KW-0560">Oxidoreductase</keyword>
<dbReference type="InterPro" id="IPR016166">
    <property type="entry name" value="FAD-bd_PCMH"/>
</dbReference>
<dbReference type="Pfam" id="PF03450">
    <property type="entry name" value="CO_deh_flav_C"/>
    <property type="match status" value="1"/>
</dbReference>
<dbReference type="InterPro" id="IPR016169">
    <property type="entry name" value="FAD-bd_PCMH_sub2"/>
</dbReference>
<reference evidence="5" key="1">
    <citation type="journal article" date="2014" name="Front. Microbiol.">
        <title>High frequency of phylogenetically diverse reductive dehalogenase-homologous genes in deep subseafloor sedimentary metagenomes.</title>
        <authorList>
            <person name="Kawai M."/>
            <person name="Futagami T."/>
            <person name="Toyoda A."/>
            <person name="Takaki Y."/>
            <person name="Nishi S."/>
            <person name="Hori S."/>
            <person name="Arai W."/>
            <person name="Tsubouchi T."/>
            <person name="Morono Y."/>
            <person name="Uchiyama I."/>
            <person name="Ito T."/>
            <person name="Fujiyama A."/>
            <person name="Inagaki F."/>
            <person name="Takami H."/>
        </authorList>
    </citation>
    <scope>NUCLEOTIDE SEQUENCE</scope>
    <source>
        <strain evidence="5">Expedition CK06-06</strain>
    </source>
</reference>
<gene>
    <name evidence="5" type="ORF">S01H1_14005</name>
</gene>
<dbReference type="PANTHER" id="PTHR42659:SF2">
    <property type="entry name" value="XANTHINE DEHYDROGENASE SUBUNIT C-RELATED"/>
    <property type="match status" value="1"/>
</dbReference>
<evidence type="ECO:0000256" key="1">
    <source>
        <dbReference type="ARBA" id="ARBA00022630"/>
    </source>
</evidence>
<dbReference type="InterPro" id="IPR036683">
    <property type="entry name" value="CO_DH_flav_C_dom_sf"/>
</dbReference>
<name>X0SHR7_9ZZZZ</name>
<dbReference type="GO" id="GO:0016491">
    <property type="term" value="F:oxidoreductase activity"/>
    <property type="evidence" value="ECO:0007669"/>
    <property type="project" value="UniProtKB-KW"/>
</dbReference>
<dbReference type="GO" id="GO:0071949">
    <property type="term" value="F:FAD binding"/>
    <property type="evidence" value="ECO:0007669"/>
    <property type="project" value="InterPro"/>
</dbReference>
<dbReference type="Gene3D" id="3.30.390.50">
    <property type="entry name" value="CO dehydrogenase flavoprotein, C-terminal domain"/>
    <property type="match status" value="1"/>
</dbReference>
<organism evidence="5">
    <name type="scientific">marine sediment metagenome</name>
    <dbReference type="NCBI Taxonomy" id="412755"/>
    <lineage>
        <taxon>unclassified sequences</taxon>
        <taxon>metagenomes</taxon>
        <taxon>ecological metagenomes</taxon>
    </lineage>
</organism>
<dbReference type="PANTHER" id="PTHR42659">
    <property type="entry name" value="XANTHINE DEHYDROGENASE SUBUNIT C-RELATED"/>
    <property type="match status" value="1"/>
</dbReference>
<feature type="non-terminal residue" evidence="5">
    <location>
        <position position="1"/>
    </location>
</feature>
<dbReference type="InterPro" id="IPR051312">
    <property type="entry name" value="Diverse_Substr_Oxidored"/>
</dbReference>
<dbReference type="SUPFAM" id="SSF56176">
    <property type="entry name" value="FAD-binding/transporter-associated domain-like"/>
    <property type="match status" value="1"/>
</dbReference>
<dbReference type="InterPro" id="IPR016167">
    <property type="entry name" value="FAD-bd_PCMH_sub1"/>
</dbReference>
<evidence type="ECO:0000259" key="4">
    <source>
        <dbReference type="PROSITE" id="PS51387"/>
    </source>
</evidence>
<dbReference type="EMBL" id="BARS01007260">
    <property type="protein sequence ID" value="GAF80598.1"/>
    <property type="molecule type" value="Genomic_DNA"/>
</dbReference>
<dbReference type="Gene3D" id="3.30.43.10">
    <property type="entry name" value="Uridine Diphospho-n-acetylenolpyruvylglucosamine Reductase, domain 2"/>
    <property type="match status" value="1"/>
</dbReference>
<dbReference type="Gene3D" id="3.30.465.10">
    <property type="match status" value="1"/>
</dbReference>
<dbReference type="SMART" id="SM01092">
    <property type="entry name" value="CO_deh_flav_C"/>
    <property type="match status" value="1"/>
</dbReference>
<accession>X0SHR7</accession>